<reference evidence="2 3" key="1">
    <citation type="submission" date="2024-10" db="EMBL/GenBank/DDBJ databases">
        <authorList>
            <person name="Kim D."/>
        </authorList>
    </citation>
    <scope>NUCLEOTIDE SEQUENCE [LARGE SCALE GENOMIC DNA]</scope>
    <source>
        <strain evidence="2">BH-2024</strain>
    </source>
</reference>
<dbReference type="Proteomes" id="UP001620626">
    <property type="component" value="Unassembled WGS sequence"/>
</dbReference>
<evidence type="ECO:0000256" key="1">
    <source>
        <dbReference type="SAM" id="MobiDB-lite"/>
    </source>
</evidence>
<name>A0ABD2IBY2_9BILA</name>
<dbReference type="InterPro" id="IPR052997">
    <property type="entry name" value="RRT15-like"/>
</dbReference>
<evidence type="ECO:0000313" key="3">
    <source>
        <dbReference type="Proteomes" id="UP001620626"/>
    </source>
</evidence>
<organism evidence="2 3">
    <name type="scientific">Heterodera trifolii</name>
    <dbReference type="NCBI Taxonomy" id="157864"/>
    <lineage>
        <taxon>Eukaryota</taxon>
        <taxon>Metazoa</taxon>
        <taxon>Ecdysozoa</taxon>
        <taxon>Nematoda</taxon>
        <taxon>Chromadorea</taxon>
        <taxon>Rhabditida</taxon>
        <taxon>Tylenchina</taxon>
        <taxon>Tylenchomorpha</taxon>
        <taxon>Tylenchoidea</taxon>
        <taxon>Heteroderidae</taxon>
        <taxon>Heteroderinae</taxon>
        <taxon>Heterodera</taxon>
    </lineage>
</organism>
<evidence type="ECO:0000313" key="2">
    <source>
        <dbReference type="EMBL" id="KAL3075040.1"/>
    </source>
</evidence>
<feature type="region of interest" description="Disordered" evidence="1">
    <location>
        <begin position="483"/>
        <end position="520"/>
    </location>
</feature>
<comment type="caution">
    <text evidence="2">The sequence shown here is derived from an EMBL/GenBank/DDBJ whole genome shotgun (WGS) entry which is preliminary data.</text>
</comment>
<feature type="compositionally biased region" description="Polar residues" evidence="1">
    <location>
        <begin position="494"/>
        <end position="506"/>
    </location>
</feature>
<protein>
    <submittedName>
        <fullName evidence="2">Uncharacterized protein</fullName>
    </submittedName>
</protein>
<dbReference type="AlphaFoldDB" id="A0ABD2IBY2"/>
<feature type="region of interest" description="Disordered" evidence="1">
    <location>
        <begin position="119"/>
        <end position="175"/>
    </location>
</feature>
<feature type="compositionally biased region" description="Polar residues" evidence="1">
    <location>
        <begin position="339"/>
        <end position="362"/>
    </location>
</feature>
<dbReference type="PANTHER" id="PTHR33047:SF8">
    <property type="entry name" value="REGULATOR OF RDNA TRANSCRIPTION PROTEIN 15"/>
    <property type="match status" value="1"/>
</dbReference>
<dbReference type="PANTHER" id="PTHR33047">
    <property type="entry name" value="PROTEIN TAR1"/>
    <property type="match status" value="1"/>
</dbReference>
<dbReference type="EMBL" id="JBICBT010001289">
    <property type="protein sequence ID" value="KAL3075040.1"/>
    <property type="molecule type" value="Genomic_DNA"/>
</dbReference>
<feature type="compositionally biased region" description="Basic residues" evidence="1">
    <location>
        <begin position="312"/>
        <end position="321"/>
    </location>
</feature>
<feature type="region of interest" description="Disordered" evidence="1">
    <location>
        <begin position="312"/>
        <end position="362"/>
    </location>
</feature>
<proteinExistence type="predicted"/>
<keyword evidence="3" id="KW-1185">Reference proteome</keyword>
<gene>
    <name evidence="2" type="ORF">niasHT_038975</name>
</gene>
<accession>A0ABD2IBY2</accession>
<sequence length="682" mass="75045">MCEQLSTHIGPDAGAFVLHRKRRITHVPYWWVNNPTLGEFCFAMIGRADIEGSKSDVAMDAWPPQASYPCGSISHAFAVRIRTENQDQVSICLFALREVSVLSELALGHLRYALTDVPPQSNSPPDTVIGAGRRATGAPQAALTTSPRTIPEGTARSHGQKPPVSRNSPADPTFRANSFPEVTNLICRLPLPTLFYRLEAVHLGDLLRISAEPLPGTHTLNQKRELWLGLHTTSASSFALPRKTALANRHLSALRLQMPHSPLNRRTANPSLEASSPTYSNKRVNADQIRQLFLDEVYHLIWAAIPNNPTPRHVKMGRRRQLDRSCTFSGAPVKGNLNKRANPSSRSIRYTSQPQRSCDSALDSSQFTRRYYGNPRRKIKAGMPVSQALRHSMRRTGAPELRSVKRELEPQVRASTPKPHSRAEQVNHVLGQARALPRRLITATDVAASTNTPLVTARKTGNETTIPSQCVMCLPQQPLNDAQTPAQPLGRPTSVHTPLAQRTNQARRPATDTLPHSSHPQAFTCAALSGTPAPTYGSTPKAWLVRQLPRNVGQRPQVISNDLCPSADGGIWWCQRSPNRTAGSPGSDGRCVQRAGTYSERVDDSPLQGIPRSRTIIAMSDPNHGKFSPVYQPLSGKDKHADFASVARVQPRTSKGITDLLLLNFVRLNTENPSKKLCPQKQ</sequence>